<keyword evidence="1" id="KW-1133">Transmembrane helix</keyword>
<dbReference type="RefSeq" id="WP_204606583.1">
    <property type="nucleotide sequence ID" value="NZ_BAAAJX010000005.1"/>
</dbReference>
<reference evidence="3 4" key="1">
    <citation type="journal article" date="2019" name="Int. J. Syst. Evol. Microbiol.">
        <title>The Global Catalogue of Microorganisms (GCM) 10K type strain sequencing project: providing services to taxonomists for standard genome sequencing and annotation.</title>
        <authorList>
            <consortium name="The Broad Institute Genomics Platform"/>
            <consortium name="The Broad Institute Genome Sequencing Center for Infectious Disease"/>
            <person name="Wu L."/>
            <person name="Ma J."/>
        </authorList>
    </citation>
    <scope>NUCLEOTIDE SEQUENCE [LARGE SCALE GENOMIC DNA]</scope>
    <source>
        <strain evidence="3 4">JCM 12140</strain>
    </source>
</reference>
<keyword evidence="1" id="KW-0472">Membrane</keyword>
<evidence type="ECO:0000313" key="4">
    <source>
        <dbReference type="Proteomes" id="UP001501742"/>
    </source>
</evidence>
<evidence type="ECO:0000256" key="2">
    <source>
        <dbReference type="SAM" id="SignalP"/>
    </source>
</evidence>
<name>A0ABN1ZBR4_9MICO</name>
<organism evidence="3 4">
    <name type="scientific">Curtobacterium herbarum</name>
    <dbReference type="NCBI Taxonomy" id="150122"/>
    <lineage>
        <taxon>Bacteria</taxon>
        <taxon>Bacillati</taxon>
        <taxon>Actinomycetota</taxon>
        <taxon>Actinomycetes</taxon>
        <taxon>Micrococcales</taxon>
        <taxon>Microbacteriaceae</taxon>
        <taxon>Curtobacterium</taxon>
    </lineage>
</organism>
<accession>A0ABN1ZBR4</accession>
<gene>
    <name evidence="3" type="ORF">GCM10009627_13910</name>
</gene>
<dbReference type="Proteomes" id="UP001501742">
    <property type="component" value="Unassembled WGS sequence"/>
</dbReference>
<keyword evidence="4" id="KW-1185">Reference proteome</keyword>
<feature type="transmembrane region" description="Helical" evidence="1">
    <location>
        <begin position="80"/>
        <end position="100"/>
    </location>
</feature>
<feature type="signal peptide" evidence="2">
    <location>
        <begin position="1"/>
        <end position="26"/>
    </location>
</feature>
<evidence type="ECO:0000256" key="1">
    <source>
        <dbReference type="SAM" id="Phobius"/>
    </source>
</evidence>
<feature type="chain" id="PRO_5046411688" evidence="2">
    <location>
        <begin position="27"/>
        <end position="164"/>
    </location>
</feature>
<proteinExistence type="predicted"/>
<evidence type="ECO:0000313" key="3">
    <source>
        <dbReference type="EMBL" id="GAA1493045.1"/>
    </source>
</evidence>
<dbReference type="EMBL" id="BAAAJX010000005">
    <property type="protein sequence ID" value="GAA1493045.1"/>
    <property type="molecule type" value="Genomic_DNA"/>
</dbReference>
<feature type="transmembrane region" description="Helical" evidence="1">
    <location>
        <begin position="112"/>
        <end position="130"/>
    </location>
</feature>
<keyword evidence="2" id="KW-0732">Signal</keyword>
<sequence>MSKKSRTTSTLTRALLLGVLSGGRSATPLAVLGLHHGDKDLRGEWQDWKTFDSSIGRAGLVVGAAGEIIGDKMPKTPNRIAFPALLGRIGAGAFAGLALGTTTKSGKSDLRIEGAILGAIGALVGSYVAWGARKAVASVLPDPVVAVAEDVAVIAGSRAVLRAD</sequence>
<keyword evidence="1" id="KW-0812">Transmembrane</keyword>
<protein>
    <submittedName>
        <fullName evidence="3">Membrane protein</fullName>
    </submittedName>
</protein>
<comment type="caution">
    <text evidence="3">The sequence shown here is derived from an EMBL/GenBank/DDBJ whole genome shotgun (WGS) entry which is preliminary data.</text>
</comment>